<protein>
    <submittedName>
        <fullName evidence="1">Uncharacterized protein</fullName>
    </submittedName>
</protein>
<dbReference type="AlphaFoldDB" id="A0AAV6GDW1"/>
<evidence type="ECO:0000313" key="2">
    <source>
        <dbReference type="Proteomes" id="UP000823561"/>
    </source>
</evidence>
<accession>A0AAV6GDW1</accession>
<dbReference type="EMBL" id="JADWDJ010000013">
    <property type="protein sequence ID" value="KAG5271715.1"/>
    <property type="molecule type" value="Genomic_DNA"/>
</dbReference>
<name>A0AAV6GDW1_9TELE</name>
<comment type="caution">
    <text evidence="1">The sequence shown here is derived from an EMBL/GenBank/DDBJ whole genome shotgun (WGS) entry which is preliminary data.</text>
</comment>
<keyword evidence="2" id="KW-1185">Reference proteome</keyword>
<organism evidence="1 2">
    <name type="scientific">Alosa alosa</name>
    <name type="common">allis shad</name>
    <dbReference type="NCBI Taxonomy" id="278164"/>
    <lineage>
        <taxon>Eukaryota</taxon>
        <taxon>Metazoa</taxon>
        <taxon>Chordata</taxon>
        <taxon>Craniata</taxon>
        <taxon>Vertebrata</taxon>
        <taxon>Euteleostomi</taxon>
        <taxon>Actinopterygii</taxon>
        <taxon>Neopterygii</taxon>
        <taxon>Teleostei</taxon>
        <taxon>Clupei</taxon>
        <taxon>Clupeiformes</taxon>
        <taxon>Clupeoidei</taxon>
        <taxon>Clupeidae</taxon>
        <taxon>Alosa</taxon>
    </lineage>
</organism>
<gene>
    <name evidence="1" type="ORF">AALO_G00183210</name>
</gene>
<evidence type="ECO:0000313" key="1">
    <source>
        <dbReference type="EMBL" id="KAG5271715.1"/>
    </source>
</evidence>
<reference evidence="1" key="1">
    <citation type="submission" date="2020-10" db="EMBL/GenBank/DDBJ databases">
        <title>Chromosome-scale genome assembly of the Allis shad, Alosa alosa.</title>
        <authorList>
            <person name="Margot Z."/>
            <person name="Christophe K."/>
            <person name="Cabau C."/>
            <person name="Louis A."/>
            <person name="Berthelot C."/>
            <person name="Parey E."/>
            <person name="Roest Crollius H."/>
            <person name="Montfort J."/>
            <person name="Robinson-Rechavi M."/>
            <person name="Bucao C."/>
            <person name="Bouchez O."/>
            <person name="Gislard M."/>
            <person name="Lluch J."/>
            <person name="Milhes M."/>
            <person name="Lampietro C."/>
            <person name="Lopez Roques C."/>
            <person name="Donnadieu C."/>
            <person name="Braasch I."/>
            <person name="Desvignes T."/>
            <person name="Postlethwait J."/>
            <person name="Bobe J."/>
            <person name="Guiguen Y."/>
        </authorList>
    </citation>
    <scope>NUCLEOTIDE SEQUENCE</scope>
    <source>
        <strain evidence="1">M-15738</strain>
        <tissue evidence="1">Blood</tissue>
    </source>
</reference>
<proteinExistence type="predicted"/>
<sequence>MEETLQFQNGRHHQSFRDASGRVRECGSWEEGLVHHHYHPPTSSSSLPPSLLACVACPPTPPSASACLPALSCVSQDAACATIL</sequence>
<dbReference type="Proteomes" id="UP000823561">
    <property type="component" value="Chromosome 13"/>
</dbReference>